<keyword evidence="3" id="KW-1185">Reference proteome</keyword>
<dbReference type="InterPro" id="IPR038275">
    <property type="entry name" value="Nuf2_N_sf"/>
</dbReference>
<dbReference type="Proteomes" id="UP001107558">
    <property type="component" value="Chromosome 2"/>
</dbReference>
<feature type="coiled-coil region" evidence="1">
    <location>
        <begin position="279"/>
        <end position="366"/>
    </location>
</feature>
<feature type="coiled-coil region" evidence="1">
    <location>
        <begin position="123"/>
        <end position="251"/>
    </location>
</feature>
<accession>A0A9J6BZ44</accession>
<organism evidence="2 3">
    <name type="scientific">Polypedilum vanderplanki</name>
    <name type="common">Sleeping chironomid midge</name>
    <dbReference type="NCBI Taxonomy" id="319348"/>
    <lineage>
        <taxon>Eukaryota</taxon>
        <taxon>Metazoa</taxon>
        <taxon>Ecdysozoa</taxon>
        <taxon>Arthropoda</taxon>
        <taxon>Hexapoda</taxon>
        <taxon>Insecta</taxon>
        <taxon>Pterygota</taxon>
        <taxon>Neoptera</taxon>
        <taxon>Endopterygota</taxon>
        <taxon>Diptera</taxon>
        <taxon>Nematocera</taxon>
        <taxon>Chironomoidea</taxon>
        <taxon>Chironomidae</taxon>
        <taxon>Chironominae</taxon>
        <taxon>Polypedilum</taxon>
        <taxon>Polypedilum</taxon>
    </lineage>
</organism>
<comment type="caution">
    <text evidence="2">The sequence shown here is derived from an EMBL/GenBank/DDBJ whole genome shotgun (WGS) entry which is preliminary data.</text>
</comment>
<sequence length="398" mass="46619">MSKSNELIEGWNGFFREHRISEEDLKNVNENSFRCWLILILNKLNVDTSNFENMHLENGLRLKTSRLKLLSTVNHFLNVDNLMKLNYMNLVAPDTKTVKRALKYLMNFVFFYNQFYSNTISKCAQELSERNELQSRKNHIRKEIEQAKITEEKVVKTLRELDKTVPQQKSTVAILQENEERLKLEVNKIEEEIEKCDLKIAENKTQIITINESIVPEEEAKSILLSREKVMQQLEEQEDIITACRQKLKENSASIEVANSLVLKMEAILSQYNVDTTVTENMKKKLENLESNVNQLKRNIANMSSEKQSLTQQIQFKKDNIAKLIKQREEVEKTIGNEDKANVQILKQLTLELRDLSARENEMVEKENTVKEEMNLIFKVGSNVFKQMNESIYEDNYD</sequence>
<dbReference type="EMBL" id="JADBJN010000002">
    <property type="protein sequence ID" value="KAG5674952.1"/>
    <property type="molecule type" value="Genomic_DNA"/>
</dbReference>
<keyword evidence="1" id="KW-0175">Coiled coil</keyword>
<gene>
    <name evidence="2" type="ORF">PVAND_004896</name>
</gene>
<protein>
    <submittedName>
        <fullName evidence="2">Uncharacterized protein</fullName>
    </submittedName>
</protein>
<dbReference type="Gene3D" id="1.10.418.60">
    <property type="entry name" value="Ncd80 complex, Nuf2 subunit"/>
    <property type="match status" value="1"/>
</dbReference>
<dbReference type="OrthoDB" id="7862063at2759"/>
<proteinExistence type="predicted"/>
<evidence type="ECO:0000256" key="1">
    <source>
        <dbReference type="SAM" id="Coils"/>
    </source>
</evidence>
<dbReference type="AlphaFoldDB" id="A0A9J6BZ44"/>
<evidence type="ECO:0000313" key="3">
    <source>
        <dbReference type="Proteomes" id="UP001107558"/>
    </source>
</evidence>
<reference evidence="2" key="1">
    <citation type="submission" date="2021-03" db="EMBL/GenBank/DDBJ databases">
        <title>Chromosome level genome of the anhydrobiotic midge Polypedilum vanderplanki.</title>
        <authorList>
            <person name="Yoshida Y."/>
            <person name="Kikawada T."/>
            <person name="Gusev O."/>
        </authorList>
    </citation>
    <scope>NUCLEOTIDE SEQUENCE</scope>
    <source>
        <strain evidence="2">NIAS01</strain>
        <tissue evidence="2">Whole body or cell culture</tissue>
    </source>
</reference>
<evidence type="ECO:0000313" key="2">
    <source>
        <dbReference type="EMBL" id="KAG5674952.1"/>
    </source>
</evidence>
<name>A0A9J6BZ44_POLVA</name>